<name>B7KET9_GLOC7</name>
<protein>
    <submittedName>
        <fullName evidence="1">Uncharacterized protein</fullName>
    </submittedName>
</protein>
<dbReference type="KEGG" id="cyc:PCC7424_0655"/>
<dbReference type="Proteomes" id="UP000002384">
    <property type="component" value="Chromosome"/>
</dbReference>
<accession>B7KET9</accession>
<evidence type="ECO:0000313" key="1">
    <source>
        <dbReference type="EMBL" id="ACK69114.1"/>
    </source>
</evidence>
<proteinExistence type="predicted"/>
<keyword evidence="2" id="KW-1185">Reference proteome</keyword>
<gene>
    <name evidence="1" type="ordered locus">PCC7424_0655</name>
</gene>
<evidence type="ECO:0000313" key="2">
    <source>
        <dbReference type="Proteomes" id="UP000002384"/>
    </source>
</evidence>
<dbReference type="HOGENOM" id="CLU_3288327_0_0_3"/>
<dbReference type="AlphaFoldDB" id="B7KET9"/>
<dbReference type="EMBL" id="CP001291">
    <property type="protein sequence ID" value="ACK69114.1"/>
    <property type="molecule type" value="Genomic_DNA"/>
</dbReference>
<organism evidence="1 2">
    <name type="scientific">Gloeothece citriformis (strain PCC 7424)</name>
    <name type="common">Cyanothece sp. (strain PCC 7424)</name>
    <dbReference type="NCBI Taxonomy" id="65393"/>
    <lineage>
        <taxon>Bacteria</taxon>
        <taxon>Bacillati</taxon>
        <taxon>Cyanobacteriota</taxon>
        <taxon>Cyanophyceae</taxon>
        <taxon>Oscillatoriophycideae</taxon>
        <taxon>Chroococcales</taxon>
        <taxon>Aphanothecaceae</taxon>
        <taxon>Gloeothece</taxon>
        <taxon>Gloeothece citriformis</taxon>
    </lineage>
</organism>
<sequence>MRRGRILQFEQFTVALKFTELVLKTIIKKKASESTIKKFG</sequence>
<reference evidence="2" key="1">
    <citation type="journal article" date="2011" name="MBio">
        <title>Novel metabolic attributes of the genus Cyanothece, comprising a group of unicellular nitrogen-fixing Cyanobacteria.</title>
        <authorList>
            <person name="Bandyopadhyay A."/>
            <person name="Elvitigala T."/>
            <person name="Welsh E."/>
            <person name="Stockel J."/>
            <person name="Liberton M."/>
            <person name="Min H."/>
            <person name="Sherman L.A."/>
            <person name="Pakrasi H.B."/>
        </authorList>
    </citation>
    <scope>NUCLEOTIDE SEQUENCE [LARGE SCALE GENOMIC DNA]</scope>
    <source>
        <strain evidence="2">PCC 7424</strain>
    </source>
</reference>